<dbReference type="STRING" id="1805238.AUJ23_00800"/>
<feature type="transmembrane region" description="Helical" evidence="8">
    <location>
        <begin position="161"/>
        <end position="182"/>
    </location>
</feature>
<gene>
    <name evidence="9" type="ORF">AUJ23_00800</name>
</gene>
<evidence type="ECO:0000256" key="3">
    <source>
        <dbReference type="ARBA" id="ARBA00022475"/>
    </source>
</evidence>
<evidence type="ECO:0000256" key="1">
    <source>
        <dbReference type="ARBA" id="ARBA00004429"/>
    </source>
</evidence>
<feature type="transmembrane region" description="Helical" evidence="8">
    <location>
        <begin position="57"/>
        <end position="81"/>
    </location>
</feature>
<evidence type="ECO:0008006" key="11">
    <source>
        <dbReference type="Google" id="ProtNLM"/>
    </source>
</evidence>
<dbReference type="Gene3D" id="1.20.1740.10">
    <property type="entry name" value="Amino acid/polyamine transporter I"/>
    <property type="match status" value="1"/>
</dbReference>
<dbReference type="EMBL" id="MNVC01000012">
    <property type="protein sequence ID" value="OIO20082.1"/>
    <property type="molecule type" value="Genomic_DNA"/>
</dbReference>
<proteinExistence type="predicted"/>
<feature type="transmembrane region" description="Helical" evidence="8">
    <location>
        <begin position="28"/>
        <end position="51"/>
    </location>
</feature>
<dbReference type="InterPro" id="IPR018227">
    <property type="entry name" value="Amino_acid_transport_2"/>
</dbReference>
<protein>
    <recommendedName>
        <fullName evidence="11">Amino acid transporter transmembrane domain-containing protein</fullName>
    </recommendedName>
</protein>
<feature type="transmembrane region" description="Helical" evidence="8">
    <location>
        <begin position="102"/>
        <end position="123"/>
    </location>
</feature>
<evidence type="ECO:0000313" key="10">
    <source>
        <dbReference type="Proteomes" id="UP000181941"/>
    </source>
</evidence>
<dbReference type="PANTHER" id="PTHR32195">
    <property type="entry name" value="OS07G0662800 PROTEIN"/>
    <property type="match status" value="1"/>
</dbReference>
<evidence type="ECO:0000313" key="9">
    <source>
        <dbReference type="EMBL" id="OIO20082.1"/>
    </source>
</evidence>
<feature type="transmembrane region" description="Helical" evidence="8">
    <location>
        <begin position="335"/>
        <end position="355"/>
    </location>
</feature>
<dbReference type="GO" id="GO:0003333">
    <property type="term" value="P:amino acid transmembrane transport"/>
    <property type="evidence" value="ECO:0007669"/>
    <property type="project" value="InterPro"/>
</dbReference>
<comment type="subcellular location">
    <subcellularLocation>
        <location evidence="1">Cell inner membrane</location>
        <topology evidence="1">Multi-pass membrane protein</topology>
    </subcellularLocation>
</comment>
<dbReference type="GO" id="GO:0005886">
    <property type="term" value="C:plasma membrane"/>
    <property type="evidence" value="ECO:0007669"/>
    <property type="project" value="UniProtKB-SubCell"/>
</dbReference>
<evidence type="ECO:0000256" key="8">
    <source>
        <dbReference type="SAM" id="Phobius"/>
    </source>
</evidence>
<organism evidence="9 10">
    <name type="scientific">Candidatus Magasanikbacteria bacterium CG1_02_32_51</name>
    <dbReference type="NCBI Taxonomy" id="1805238"/>
    <lineage>
        <taxon>Bacteria</taxon>
        <taxon>Candidatus Magasanikiibacteriota</taxon>
    </lineage>
</organism>
<keyword evidence="5 8" id="KW-0812">Transmembrane</keyword>
<feature type="transmembrane region" description="Helical" evidence="8">
    <location>
        <begin position="234"/>
        <end position="255"/>
    </location>
</feature>
<evidence type="ECO:0000256" key="4">
    <source>
        <dbReference type="ARBA" id="ARBA00022519"/>
    </source>
</evidence>
<dbReference type="Pfam" id="PF03222">
    <property type="entry name" value="Trp_Tyr_perm"/>
    <property type="match status" value="1"/>
</dbReference>
<evidence type="ECO:0000256" key="2">
    <source>
        <dbReference type="ARBA" id="ARBA00022448"/>
    </source>
</evidence>
<evidence type="ECO:0000256" key="6">
    <source>
        <dbReference type="ARBA" id="ARBA00022989"/>
    </source>
</evidence>
<sequence length="398" mass="44260">MYLFFKKNREEKFNIVQHNGVFKRKIGLFEAVALITTSTIGAGIFSLPYAISKSGLFVGLIYLVLFGILIMGLNLMLGQVADETGQNMQMVGLAKKYLGKPAEYLMTLLFYLMSFGVLVIYMIGEGEALSALFGGTKFMWSVIFVTFFSLLLFIGIRAIKIIDFVLSLSILFIILLIVWISAPHVDYQNYVYTDLKNVFFPFGVILFAYSGVTSIPEAHSLLRNKSKDFKKSIVISSIIVITAYILFVVAVLGVTGNNTSELATISLGQKVGPSVYFFGNLFAILAMGTGFLMTGLALRDSLAWDYKLSNIKSFLITVVVPLVIFSLGVRKFVAVIDIVGGVVVSTQMLLALLIYWRAKNLGHLKNDKYQLHHILLTMIPLFLILLLGTIYSVVKLFF</sequence>
<feature type="transmembrane region" description="Helical" evidence="8">
    <location>
        <begin position="202"/>
        <end position="222"/>
    </location>
</feature>
<reference evidence="9 10" key="1">
    <citation type="journal article" date="2016" name="Environ. Microbiol.">
        <title>Genomic resolution of a cold subsurface aquifer community provides metabolic insights for novel microbes adapted to high CO concentrations.</title>
        <authorList>
            <person name="Probst A.J."/>
            <person name="Castelle C.J."/>
            <person name="Singh A."/>
            <person name="Brown C.T."/>
            <person name="Anantharaman K."/>
            <person name="Sharon I."/>
            <person name="Hug L.A."/>
            <person name="Burstein D."/>
            <person name="Emerson J.B."/>
            <person name="Thomas B.C."/>
            <person name="Banfield J.F."/>
        </authorList>
    </citation>
    <scope>NUCLEOTIDE SEQUENCE [LARGE SCALE GENOMIC DNA]</scope>
    <source>
        <strain evidence="9">CG1_02_32_51</strain>
    </source>
</reference>
<dbReference type="AlphaFoldDB" id="A0A1J4U6D8"/>
<keyword evidence="3" id="KW-1003">Cell membrane</keyword>
<accession>A0A1J4U6D8</accession>
<keyword evidence="2" id="KW-0813">Transport</keyword>
<dbReference type="Proteomes" id="UP000181941">
    <property type="component" value="Unassembled WGS sequence"/>
</dbReference>
<keyword evidence="4" id="KW-0997">Cell inner membrane</keyword>
<name>A0A1J4U6D8_9BACT</name>
<comment type="caution">
    <text evidence="9">The sequence shown here is derived from an EMBL/GenBank/DDBJ whole genome shotgun (WGS) entry which is preliminary data.</text>
</comment>
<keyword evidence="6 8" id="KW-1133">Transmembrane helix</keyword>
<feature type="transmembrane region" description="Helical" evidence="8">
    <location>
        <begin position="310"/>
        <end position="329"/>
    </location>
</feature>
<feature type="transmembrane region" description="Helical" evidence="8">
    <location>
        <begin position="275"/>
        <end position="298"/>
    </location>
</feature>
<keyword evidence="7 8" id="KW-0472">Membrane</keyword>
<evidence type="ECO:0000256" key="5">
    <source>
        <dbReference type="ARBA" id="ARBA00022692"/>
    </source>
</evidence>
<dbReference type="PANTHER" id="PTHR32195:SF26">
    <property type="entry name" value="TRYPTOPHAN OR TYROSINE TRANSPORTER PROTEIN"/>
    <property type="match status" value="1"/>
</dbReference>
<evidence type="ECO:0000256" key="7">
    <source>
        <dbReference type="ARBA" id="ARBA00023136"/>
    </source>
</evidence>
<feature type="transmembrane region" description="Helical" evidence="8">
    <location>
        <begin position="129"/>
        <end position="154"/>
    </location>
</feature>
<feature type="transmembrane region" description="Helical" evidence="8">
    <location>
        <begin position="375"/>
        <end position="394"/>
    </location>
</feature>